<evidence type="ECO:0000259" key="9">
    <source>
        <dbReference type="Pfam" id="PF01379"/>
    </source>
</evidence>
<proteinExistence type="inferred from homology"/>
<evidence type="ECO:0000256" key="4">
    <source>
        <dbReference type="ARBA" id="ARBA00011245"/>
    </source>
</evidence>
<dbReference type="PIRSF" id="PIRSF001438">
    <property type="entry name" value="4pyrrol_synth_OHMeBilane_synth"/>
    <property type="match status" value="1"/>
</dbReference>
<feature type="domain" description="Porphobilinogen deaminase C-terminal" evidence="10">
    <location>
        <begin position="225"/>
        <end position="290"/>
    </location>
</feature>
<evidence type="ECO:0000313" key="11">
    <source>
        <dbReference type="EMBL" id="NDR89172.1"/>
    </source>
</evidence>
<feature type="modified residue" description="S-(dipyrrolylmethanemethyl)cysteine" evidence="8">
    <location>
        <position position="239"/>
    </location>
</feature>
<dbReference type="PANTHER" id="PTHR11557:SF0">
    <property type="entry name" value="PORPHOBILINOGEN DEAMINASE"/>
    <property type="match status" value="1"/>
</dbReference>
<dbReference type="NCBIfam" id="TIGR00212">
    <property type="entry name" value="hemC"/>
    <property type="match status" value="1"/>
</dbReference>
<comment type="cofactor">
    <cofactor evidence="8">
        <name>dipyrromethane</name>
        <dbReference type="ChEBI" id="CHEBI:60342"/>
    </cofactor>
    <text evidence="8">Binds 1 dipyrromethane group covalently.</text>
</comment>
<dbReference type="InterPro" id="IPR000860">
    <property type="entry name" value="HemC"/>
</dbReference>
<dbReference type="SUPFAM" id="SSF53850">
    <property type="entry name" value="Periplasmic binding protein-like II"/>
    <property type="match status" value="1"/>
</dbReference>
<feature type="domain" description="Porphobilinogen deaminase N-terminal" evidence="9">
    <location>
        <begin position="4"/>
        <end position="210"/>
    </location>
</feature>
<comment type="pathway">
    <text evidence="2">Porphyrin-containing compound metabolism; protoporphyrin-IX biosynthesis; coproporphyrinogen-III from 5-aminolevulinate: step 2/4.</text>
</comment>
<dbReference type="FunFam" id="3.40.190.10:FF:000004">
    <property type="entry name" value="Porphobilinogen deaminase"/>
    <property type="match status" value="1"/>
</dbReference>
<dbReference type="EMBL" id="JAAGKH010000041">
    <property type="protein sequence ID" value="NDR89172.1"/>
    <property type="molecule type" value="Genomic_DNA"/>
</dbReference>
<keyword evidence="6 8" id="KW-0627">Porphyrin biosynthesis</keyword>
<dbReference type="Gene3D" id="3.40.190.10">
    <property type="entry name" value="Periplasmic binding protein-like II"/>
    <property type="match status" value="2"/>
</dbReference>
<dbReference type="InterPro" id="IPR022417">
    <property type="entry name" value="Porphobilin_deaminase_N"/>
</dbReference>
<dbReference type="Pfam" id="PF01379">
    <property type="entry name" value="Porphobil_deam"/>
    <property type="match status" value="1"/>
</dbReference>
<dbReference type="InterPro" id="IPR022419">
    <property type="entry name" value="Porphobilin_deaminase_cofac_BS"/>
</dbReference>
<accession>A0A6B2JK22</accession>
<sequence>MKQITIASRESKLALWQTNFVKNRIQSELNIPCEISTMKTQGDIILDQPLNKIGGKALFMKELEVAMLSNKADIAVHSLKDVPYQLPQGFCLAGFMPREDPRDAFVSNKYNSIDDLPKGAVVGTSSLRRKAQLLHYRDDLEIRDLRGNIQTRLSKLDNGDYDAIILASAGLIRLELVERITQFIPVEISLPAVGQGIVVIEALERDNDLLEKIQKLNCRESSRVATAERAFNQELKGGCHVAIGAYAELDNNQITLMAMVASSDGKKILKRKMIGDDPTKLGKLLAQEMIALGAYKILES</sequence>
<comment type="caution">
    <text evidence="12">The sequence shown here is derived from an EMBL/GenBank/DDBJ whole genome shotgun (WGS) entry which is preliminary data.</text>
</comment>
<comment type="similarity">
    <text evidence="3 8">Belongs to the HMBS family.</text>
</comment>
<dbReference type="KEGG" id="ftz:CH68_144"/>
<name>A0A6B2JK22_FRATU</name>
<dbReference type="SUPFAM" id="SSF54782">
    <property type="entry name" value="Porphobilinogen deaminase (hydroxymethylbilane synthase), C-terminal domain"/>
    <property type="match status" value="1"/>
</dbReference>
<dbReference type="GO" id="GO:0004418">
    <property type="term" value="F:hydroxymethylbilane synthase activity"/>
    <property type="evidence" value="ECO:0007669"/>
    <property type="project" value="UniProtKB-UniRule"/>
</dbReference>
<comment type="subunit">
    <text evidence="4 8">Monomer.</text>
</comment>
<dbReference type="PANTHER" id="PTHR11557">
    <property type="entry name" value="PORPHOBILINOGEN DEAMINASE"/>
    <property type="match status" value="1"/>
</dbReference>
<dbReference type="AlphaFoldDB" id="A0A6B2JK22"/>
<evidence type="ECO:0000256" key="3">
    <source>
        <dbReference type="ARBA" id="ARBA00005638"/>
    </source>
</evidence>
<dbReference type="Pfam" id="PF03900">
    <property type="entry name" value="Porphobil_deamC"/>
    <property type="match status" value="1"/>
</dbReference>
<evidence type="ECO:0000256" key="2">
    <source>
        <dbReference type="ARBA" id="ARBA00004735"/>
    </source>
</evidence>
<evidence type="ECO:0000259" key="10">
    <source>
        <dbReference type="Pfam" id="PF03900"/>
    </source>
</evidence>
<dbReference type="EC" id="2.5.1.61" evidence="8"/>
<dbReference type="OMA" id="LWQANHI"/>
<dbReference type="GO" id="GO:0006782">
    <property type="term" value="P:protoporphyrinogen IX biosynthetic process"/>
    <property type="evidence" value="ECO:0007669"/>
    <property type="project" value="UniProtKB-UniRule"/>
</dbReference>
<dbReference type="HAMAP" id="MF_00260">
    <property type="entry name" value="Porphobil_deam"/>
    <property type="match status" value="1"/>
</dbReference>
<keyword evidence="5 8" id="KW-0808">Transferase</keyword>
<dbReference type="RefSeq" id="WP_003017764.1">
    <property type="nucleotide sequence ID" value="NZ_CP010289.1"/>
</dbReference>
<dbReference type="SMR" id="A0A6B2JK22"/>
<evidence type="ECO:0000256" key="6">
    <source>
        <dbReference type="ARBA" id="ARBA00023244"/>
    </source>
</evidence>
<organism evidence="12">
    <name type="scientific">Francisella tularensis subsp. holarctica</name>
    <dbReference type="NCBI Taxonomy" id="119857"/>
    <lineage>
        <taxon>Bacteria</taxon>
        <taxon>Pseudomonadati</taxon>
        <taxon>Pseudomonadota</taxon>
        <taxon>Gammaproteobacteria</taxon>
        <taxon>Thiotrichales</taxon>
        <taxon>Francisellaceae</taxon>
        <taxon>Francisella</taxon>
    </lineage>
</organism>
<dbReference type="InterPro" id="IPR036803">
    <property type="entry name" value="Porphobilinogen_deaminase_C_sf"/>
</dbReference>
<dbReference type="UniPathway" id="UPA00251">
    <property type="reaction ID" value="UER00319"/>
</dbReference>
<dbReference type="PRINTS" id="PR00151">
    <property type="entry name" value="PORPHBDMNASE"/>
</dbReference>
<dbReference type="CDD" id="cd13646">
    <property type="entry name" value="PBP2_EcHMBS_like"/>
    <property type="match status" value="1"/>
</dbReference>
<dbReference type="Gene3D" id="3.30.160.40">
    <property type="entry name" value="Porphobilinogen deaminase, C-terminal domain"/>
    <property type="match status" value="1"/>
</dbReference>
<dbReference type="EMBL" id="JAAGJP010000040">
    <property type="protein sequence ID" value="NDS68657.1"/>
    <property type="molecule type" value="Genomic_DNA"/>
</dbReference>
<comment type="catalytic activity">
    <reaction evidence="7 8">
        <text>4 porphobilinogen + H2O = hydroxymethylbilane + 4 NH4(+)</text>
        <dbReference type="Rhea" id="RHEA:13185"/>
        <dbReference type="ChEBI" id="CHEBI:15377"/>
        <dbReference type="ChEBI" id="CHEBI:28938"/>
        <dbReference type="ChEBI" id="CHEBI:57845"/>
        <dbReference type="ChEBI" id="CHEBI:58126"/>
        <dbReference type="EC" id="2.5.1.61"/>
    </reaction>
</comment>
<protein>
    <recommendedName>
        <fullName evidence="8">Porphobilinogen deaminase</fullName>
        <shortName evidence="8">PBG</shortName>
        <ecNumber evidence="8">2.5.1.61</ecNumber>
    </recommendedName>
    <alternativeName>
        <fullName evidence="8">Hydroxymethylbilane synthase</fullName>
        <shortName evidence="8">HMBS</shortName>
    </alternativeName>
    <alternativeName>
        <fullName evidence="8">Pre-uroporphyrinogen synthase</fullName>
    </alternativeName>
</protein>
<dbReference type="FunFam" id="3.40.190.10:FF:000005">
    <property type="entry name" value="Porphobilinogen deaminase"/>
    <property type="match status" value="1"/>
</dbReference>
<evidence type="ECO:0000256" key="7">
    <source>
        <dbReference type="ARBA" id="ARBA00048169"/>
    </source>
</evidence>
<evidence type="ECO:0000256" key="8">
    <source>
        <dbReference type="HAMAP-Rule" id="MF_00260"/>
    </source>
</evidence>
<reference evidence="12" key="2">
    <citation type="submission" date="2020-02" db="EMBL/GenBank/DDBJ databases">
        <title>Using affinity propagation clustering for identifying bacterial clades and subclades with whole-genome sequences of Francisella tularensis.</title>
        <authorList>
            <person name="Homeier-Bachmann T."/>
            <person name="Abdel-Glil M.Y."/>
            <person name="Hackbart A."/>
            <person name="Hotzel H."/>
            <person name="Tomaso H."/>
        </authorList>
    </citation>
    <scope>NUCLEOTIDE SEQUENCE</scope>
    <source>
        <strain evidence="12">15T0085</strain>
        <strain evidence="11">17T1429</strain>
    </source>
</reference>
<dbReference type="InterPro" id="IPR022418">
    <property type="entry name" value="Porphobilinogen_deaminase_C"/>
</dbReference>
<gene>
    <name evidence="8 12" type="primary">hemC</name>
    <name evidence="12" type="ORF">FWI86_06370</name>
    <name evidence="11" type="ORF">FWJ04_05915</name>
</gene>
<comment type="miscellaneous">
    <text evidence="8">The porphobilinogen subunits are added to the dipyrromethane group.</text>
</comment>
<dbReference type="PROSITE" id="PS00533">
    <property type="entry name" value="PORPHOBILINOGEN_DEAM"/>
    <property type="match status" value="1"/>
</dbReference>
<evidence type="ECO:0000256" key="1">
    <source>
        <dbReference type="ARBA" id="ARBA00002869"/>
    </source>
</evidence>
<evidence type="ECO:0000313" key="12">
    <source>
        <dbReference type="EMBL" id="NDS68657.1"/>
    </source>
</evidence>
<evidence type="ECO:0000256" key="5">
    <source>
        <dbReference type="ARBA" id="ARBA00022679"/>
    </source>
</evidence>
<comment type="function">
    <text evidence="1 8">Tetrapolymerization of the monopyrrole PBG into the hydroxymethylbilane pre-uroporphyrinogen in several discrete steps.</text>
</comment>
<reference evidence="12" key="1">
    <citation type="submission" date="2019-08" db="EMBL/GenBank/DDBJ databases">
        <authorList>
            <person name="Busch A."/>
        </authorList>
    </citation>
    <scope>NUCLEOTIDE SEQUENCE</scope>
    <source>
        <strain evidence="12">15T0085</strain>
        <strain evidence="11">17T1429</strain>
    </source>
</reference>
<dbReference type="GO" id="GO:0005737">
    <property type="term" value="C:cytoplasm"/>
    <property type="evidence" value="ECO:0007669"/>
    <property type="project" value="UniProtKB-UniRule"/>
</dbReference>